<organism evidence="12 13">
    <name type="scientific">Datura stramonium</name>
    <name type="common">Jimsonweed</name>
    <name type="synonym">Common thornapple</name>
    <dbReference type="NCBI Taxonomy" id="4076"/>
    <lineage>
        <taxon>Eukaryota</taxon>
        <taxon>Viridiplantae</taxon>
        <taxon>Streptophyta</taxon>
        <taxon>Embryophyta</taxon>
        <taxon>Tracheophyta</taxon>
        <taxon>Spermatophyta</taxon>
        <taxon>Magnoliopsida</taxon>
        <taxon>eudicotyledons</taxon>
        <taxon>Gunneridae</taxon>
        <taxon>Pentapetalae</taxon>
        <taxon>asterids</taxon>
        <taxon>lamiids</taxon>
        <taxon>Solanales</taxon>
        <taxon>Solanaceae</taxon>
        <taxon>Solanoideae</taxon>
        <taxon>Datureae</taxon>
        <taxon>Datura</taxon>
    </lineage>
</organism>
<evidence type="ECO:0000259" key="10">
    <source>
        <dbReference type="Pfam" id="PF20451"/>
    </source>
</evidence>
<evidence type="ECO:0000256" key="8">
    <source>
        <dbReference type="SAM" id="MobiDB-lite"/>
    </source>
</evidence>
<keyword evidence="6" id="KW-0804">Transcription</keyword>
<evidence type="ECO:0000256" key="1">
    <source>
        <dbReference type="ARBA" id="ARBA00004123"/>
    </source>
</evidence>
<evidence type="ECO:0000256" key="4">
    <source>
        <dbReference type="ARBA" id="ARBA00023125"/>
    </source>
</evidence>
<gene>
    <name evidence="12" type="ORF">HAX54_032892</name>
</gene>
<keyword evidence="5" id="KW-0010">Activator</keyword>
<evidence type="ECO:0008006" key="14">
    <source>
        <dbReference type="Google" id="ProtNLM"/>
    </source>
</evidence>
<dbReference type="InterPro" id="IPR012416">
    <property type="entry name" value="CBP60"/>
</dbReference>
<feature type="compositionally biased region" description="Polar residues" evidence="8">
    <location>
        <begin position="1"/>
        <end position="20"/>
    </location>
</feature>
<dbReference type="Pfam" id="PF20451">
    <property type="entry name" value="Calmod_bind_M"/>
    <property type="match status" value="1"/>
</dbReference>
<keyword evidence="4" id="KW-0238">DNA-binding</keyword>
<dbReference type="Proteomes" id="UP000823775">
    <property type="component" value="Unassembled WGS sequence"/>
</dbReference>
<comment type="similarity">
    <text evidence="2">Belongs to the plant ACBP60 protein family.</text>
</comment>
<sequence>MSNNQDLGGSSNIIGSTQKSNSEDELLNPFFSSPTMKKMLEVMVIQTFNRVLKPTLENSIRNVVKHELELAEKKFLFAKGNSEKDIQPPKPRNLKLKFLTKVSDPVLTGVEIKGEGRNAIELALVDDYTEEIVDAGPEAAAKVEIVVLKGVFGDDDGGNWLAEEFCSNIVREREGKKSLLAESVHVRLNKGIGSIDKIRFTHSSIYMKRGMFRLGARIVDTFNGIQVKEARTESFTVKDGRQQYHEKHDPPSLSDGVQRLKNISRGSKRRLRDENVYTVEDFLTLLLKDSERLKCVLRLKPKMLEETINHARRCIMNEQIFSYIDFQEKEGVVFNIIGEVQGLILGLHYRPMHLLSESDKANAQRLLLSACEHWDHVVAVDNETSLVQYLSQLLSTKNPSNSPSQEVPSTSNGIENFRICDGHCSTSFQHNGSSVVPAKGASAISMDNCGSTSISNLEFSNSPIYSPSVQDWIDQCNFRIEDLVFEFDAHQPHDASVSRVNVHNRWKMLLNIFRQSSMRRRAAALTDIQPPKKQKVF</sequence>
<protein>
    <recommendedName>
        <fullName evidence="14">Calmodulin-binding protein 60 A-like</fullName>
    </recommendedName>
</protein>
<dbReference type="Pfam" id="PF07887">
    <property type="entry name" value="Calmodulin_bind"/>
    <property type="match status" value="1"/>
</dbReference>
<dbReference type="InterPro" id="IPR046829">
    <property type="entry name" value="Calmod_bind_C"/>
</dbReference>
<dbReference type="PANTHER" id="PTHR31713:SF41">
    <property type="entry name" value="CALMODULIN-BINDING PROTEIN 60 A-LIKE"/>
    <property type="match status" value="1"/>
</dbReference>
<evidence type="ECO:0000313" key="12">
    <source>
        <dbReference type="EMBL" id="MCD7447699.1"/>
    </source>
</evidence>
<comment type="caution">
    <text evidence="12">The sequence shown here is derived from an EMBL/GenBank/DDBJ whole genome shotgun (WGS) entry which is preliminary data.</text>
</comment>
<evidence type="ECO:0000256" key="7">
    <source>
        <dbReference type="ARBA" id="ARBA00023242"/>
    </source>
</evidence>
<keyword evidence="7" id="KW-0539">Nucleus</keyword>
<feature type="region of interest" description="Disordered" evidence="8">
    <location>
        <begin position="1"/>
        <end position="28"/>
    </location>
</feature>
<evidence type="ECO:0000259" key="9">
    <source>
        <dbReference type="Pfam" id="PF07887"/>
    </source>
</evidence>
<feature type="domain" description="Calmodulin binding protein-like N-terminal" evidence="9">
    <location>
        <begin position="94"/>
        <end position="239"/>
    </location>
</feature>
<dbReference type="EMBL" id="JACEIK010000042">
    <property type="protein sequence ID" value="MCD7447699.1"/>
    <property type="molecule type" value="Genomic_DNA"/>
</dbReference>
<evidence type="ECO:0000259" key="11">
    <source>
        <dbReference type="Pfam" id="PF20452"/>
    </source>
</evidence>
<name>A0ABS8RPZ9_DATST</name>
<feature type="domain" description="Calmodulin binding protein C-terminal" evidence="11">
    <location>
        <begin position="321"/>
        <end position="379"/>
    </location>
</feature>
<comment type="subcellular location">
    <subcellularLocation>
        <location evidence="1">Nucleus</location>
    </subcellularLocation>
</comment>
<feature type="domain" description="Calmodulin binding protein central" evidence="10">
    <location>
        <begin position="253"/>
        <end position="314"/>
    </location>
</feature>
<dbReference type="PANTHER" id="PTHR31713">
    <property type="entry name" value="OS02G0177800 PROTEIN"/>
    <property type="match status" value="1"/>
</dbReference>
<evidence type="ECO:0000313" key="13">
    <source>
        <dbReference type="Proteomes" id="UP000823775"/>
    </source>
</evidence>
<keyword evidence="3" id="KW-0805">Transcription regulation</keyword>
<evidence type="ECO:0000256" key="5">
    <source>
        <dbReference type="ARBA" id="ARBA00023159"/>
    </source>
</evidence>
<accession>A0ABS8RPZ9</accession>
<dbReference type="InterPro" id="IPR046830">
    <property type="entry name" value="Calmod_bind_M"/>
</dbReference>
<reference evidence="12 13" key="1">
    <citation type="journal article" date="2021" name="BMC Genomics">
        <title>Datura genome reveals duplications of psychoactive alkaloid biosynthetic genes and high mutation rate following tissue culture.</title>
        <authorList>
            <person name="Rajewski A."/>
            <person name="Carter-House D."/>
            <person name="Stajich J."/>
            <person name="Litt A."/>
        </authorList>
    </citation>
    <scope>NUCLEOTIDE SEQUENCE [LARGE SCALE GENOMIC DNA]</scope>
    <source>
        <strain evidence="12">AR-01</strain>
    </source>
</reference>
<keyword evidence="13" id="KW-1185">Reference proteome</keyword>
<dbReference type="InterPro" id="IPR046831">
    <property type="entry name" value="Calmodulin_bind_N"/>
</dbReference>
<proteinExistence type="inferred from homology"/>
<evidence type="ECO:0000256" key="2">
    <source>
        <dbReference type="ARBA" id="ARBA00007214"/>
    </source>
</evidence>
<dbReference type="Pfam" id="PF20452">
    <property type="entry name" value="Calmod_bind_C"/>
    <property type="match status" value="1"/>
</dbReference>
<evidence type="ECO:0000256" key="6">
    <source>
        <dbReference type="ARBA" id="ARBA00023163"/>
    </source>
</evidence>
<evidence type="ECO:0000256" key="3">
    <source>
        <dbReference type="ARBA" id="ARBA00023015"/>
    </source>
</evidence>